<gene>
    <name evidence="2" type="ORF">EPI10_023461</name>
</gene>
<dbReference type="GO" id="GO:0003964">
    <property type="term" value="F:RNA-directed DNA polymerase activity"/>
    <property type="evidence" value="ECO:0007669"/>
    <property type="project" value="UniProtKB-KW"/>
</dbReference>
<dbReference type="OrthoDB" id="1000646at2759"/>
<keyword evidence="2" id="KW-0548">Nucleotidyltransferase</keyword>
<dbReference type="Proteomes" id="UP000325315">
    <property type="component" value="Unassembled WGS sequence"/>
</dbReference>
<evidence type="ECO:0000259" key="1">
    <source>
        <dbReference type="Pfam" id="PF07727"/>
    </source>
</evidence>
<proteinExistence type="predicted"/>
<protein>
    <submittedName>
        <fullName evidence="2">Reverse transcriptase, RNA-dependent DNA polymerase</fullName>
    </submittedName>
</protein>
<dbReference type="InterPro" id="IPR013103">
    <property type="entry name" value="RVT_2"/>
</dbReference>
<evidence type="ECO:0000313" key="3">
    <source>
        <dbReference type="Proteomes" id="UP000325315"/>
    </source>
</evidence>
<name>A0A5B6VV43_9ROSI</name>
<keyword evidence="2" id="KW-0808">Transferase</keyword>
<dbReference type="AlphaFoldDB" id="A0A5B6VV43"/>
<keyword evidence="3" id="KW-1185">Reference proteome</keyword>
<dbReference type="EMBL" id="SMMG02000005">
    <property type="protein sequence ID" value="KAA3473050.1"/>
    <property type="molecule type" value="Genomic_DNA"/>
</dbReference>
<reference evidence="3" key="1">
    <citation type="journal article" date="2019" name="Plant Biotechnol. J.">
        <title>Genome sequencing of the Australian wild diploid species Gossypium australe highlights disease resistance and delayed gland morphogenesis.</title>
        <authorList>
            <person name="Cai Y."/>
            <person name="Cai X."/>
            <person name="Wang Q."/>
            <person name="Wang P."/>
            <person name="Zhang Y."/>
            <person name="Cai C."/>
            <person name="Xu Y."/>
            <person name="Wang K."/>
            <person name="Zhou Z."/>
            <person name="Wang C."/>
            <person name="Geng S."/>
            <person name="Li B."/>
            <person name="Dong Q."/>
            <person name="Hou Y."/>
            <person name="Wang H."/>
            <person name="Ai P."/>
            <person name="Liu Z."/>
            <person name="Yi F."/>
            <person name="Sun M."/>
            <person name="An G."/>
            <person name="Cheng J."/>
            <person name="Zhang Y."/>
            <person name="Shi Q."/>
            <person name="Xie Y."/>
            <person name="Shi X."/>
            <person name="Chang Y."/>
            <person name="Huang F."/>
            <person name="Chen Y."/>
            <person name="Hong S."/>
            <person name="Mi L."/>
            <person name="Sun Q."/>
            <person name="Zhang L."/>
            <person name="Zhou B."/>
            <person name="Peng R."/>
            <person name="Zhang X."/>
            <person name="Liu F."/>
        </authorList>
    </citation>
    <scope>NUCLEOTIDE SEQUENCE [LARGE SCALE GENOMIC DNA]</scope>
    <source>
        <strain evidence="3">cv. PA1801</strain>
    </source>
</reference>
<keyword evidence="2" id="KW-0695">RNA-directed DNA polymerase</keyword>
<evidence type="ECO:0000313" key="2">
    <source>
        <dbReference type="EMBL" id="KAA3473050.1"/>
    </source>
</evidence>
<organism evidence="2 3">
    <name type="scientific">Gossypium australe</name>
    <dbReference type="NCBI Taxonomy" id="47621"/>
    <lineage>
        <taxon>Eukaryota</taxon>
        <taxon>Viridiplantae</taxon>
        <taxon>Streptophyta</taxon>
        <taxon>Embryophyta</taxon>
        <taxon>Tracheophyta</taxon>
        <taxon>Spermatophyta</taxon>
        <taxon>Magnoliopsida</taxon>
        <taxon>eudicotyledons</taxon>
        <taxon>Gunneridae</taxon>
        <taxon>Pentapetalae</taxon>
        <taxon>rosids</taxon>
        <taxon>malvids</taxon>
        <taxon>Malvales</taxon>
        <taxon>Malvaceae</taxon>
        <taxon>Malvoideae</taxon>
        <taxon>Gossypium</taxon>
    </lineage>
</organism>
<accession>A0A5B6VV43</accession>
<sequence length="205" mass="23029">MITRSKAGIFEPKAYMSTATCLSTKTPADIHEAMRHEFWKAAIHSELQAFFHNITWSLCSLPINQRAIGCKWLFKVKKKADGTMERYKAQLVAKSYLLLMAYVDYIVITGNSNEDIDNVMLQLQNKFALKDMGRLNFFLGIVVQHTPQGLLLSQKKYIMEILHKTGMIGASSTPTPMVSIPKLVASDGSPPFVDSHLYRSVVGML</sequence>
<comment type="caution">
    <text evidence="2">The sequence shown here is derived from an EMBL/GenBank/DDBJ whole genome shotgun (WGS) entry which is preliminary data.</text>
</comment>
<dbReference type="Pfam" id="PF07727">
    <property type="entry name" value="RVT_2"/>
    <property type="match status" value="1"/>
</dbReference>
<feature type="domain" description="Reverse transcriptase Ty1/copia-type" evidence="1">
    <location>
        <begin position="97"/>
        <end position="178"/>
    </location>
</feature>